<dbReference type="Proteomes" id="UP000095751">
    <property type="component" value="Unassembled WGS sequence"/>
</dbReference>
<comment type="similarity">
    <text evidence="2">Belongs to the glycosyl hydrolase 20 family.</text>
</comment>
<protein>
    <recommendedName>
        <fullName evidence="3">beta-N-acetylhexosaminidase</fullName>
        <ecNumber evidence="3">3.2.1.52</ecNumber>
    </recommendedName>
</protein>
<accession>A0A1E7FUW8</accession>
<dbReference type="OrthoDB" id="10554139at2759"/>
<dbReference type="GO" id="GO:0004563">
    <property type="term" value="F:beta-N-acetylhexosaminidase activity"/>
    <property type="evidence" value="ECO:0007669"/>
    <property type="project" value="UniProtKB-EC"/>
</dbReference>
<organism evidence="6 7">
    <name type="scientific">Fragilariopsis cylindrus CCMP1102</name>
    <dbReference type="NCBI Taxonomy" id="635003"/>
    <lineage>
        <taxon>Eukaryota</taxon>
        <taxon>Sar</taxon>
        <taxon>Stramenopiles</taxon>
        <taxon>Ochrophyta</taxon>
        <taxon>Bacillariophyta</taxon>
        <taxon>Bacillariophyceae</taxon>
        <taxon>Bacillariophycidae</taxon>
        <taxon>Bacillariales</taxon>
        <taxon>Bacillariaceae</taxon>
        <taxon>Fragilariopsis</taxon>
    </lineage>
</organism>
<comment type="catalytic activity">
    <reaction evidence="1">
        <text>Hydrolysis of terminal non-reducing N-acetyl-D-hexosamine residues in N-acetyl-beta-D-hexosaminides.</text>
        <dbReference type="EC" id="3.2.1.52"/>
    </reaction>
</comment>
<sequence length="239" mass="27560">MVSSSRSVLVAIEFWCCLVLLLTIHKFSCLVSVRGATAVLAEDHHHGTNNIRNNTTTLLSRPPFLLGVMVDAARHEFSVDWLELFMNDIHRMNFNAIHLTLTNDQRFSFTTTVKDNNNDEKNKNNNNNTRYYTGQDLNFLAQHAQSLDNMTIIPEVSLPFYASSWVDDNDRYNPTGIHNIQFDQQQQKQQQQQQQLRLLPPPCPRYVCSTERAIPVSGTNVPLDIRHPQIKEIIRRVLF</sequence>
<evidence type="ECO:0000256" key="3">
    <source>
        <dbReference type="ARBA" id="ARBA00012663"/>
    </source>
</evidence>
<keyword evidence="7" id="KW-1185">Reference proteome</keyword>
<reference evidence="6 7" key="1">
    <citation type="submission" date="2016-09" db="EMBL/GenBank/DDBJ databases">
        <title>Extensive genetic diversity and differential bi-allelic expression allows diatom success in the polar Southern Ocean.</title>
        <authorList>
            <consortium name="DOE Joint Genome Institute"/>
            <person name="Mock T."/>
            <person name="Otillar R.P."/>
            <person name="Strauss J."/>
            <person name="Dupont C."/>
            <person name="Frickenhaus S."/>
            <person name="Maumus F."/>
            <person name="Mcmullan M."/>
            <person name="Sanges R."/>
            <person name="Schmutz J."/>
            <person name="Toseland A."/>
            <person name="Valas R."/>
            <person name="Veluchamy A."/>
            <person name="Ward B.J."/>
            <person name="Allen A."/>
            <person name="Barry K."/>
            <person name="Falciatore A."/>
            <person name="Ferrante M."/>
            <person name="Fortunato A.E."/>
            <person name="Gloeckner G."/>
            <person name="Gruber A."/>
            <person name="Hipkin R."/>
            <person name="Janech M."/>
            <person name="Kroth P."/>
            <person name="Leese F."/>
            <person name="Lindquist E."/>
            <person name="Lyon B.R."/>
            <person name="Martin J."/>
            <person name="Mayer C."/>
            <person name="Parker M."/>
            <person name="Quesneville H."/>
            <person name="Raymond J."/>
            <person name="Uhlig C."/>
            <person name="Valentin K.U."/>
            <person name="Worden A.Z."/>
            <person name="Armbrust E.V."/>
            <person name="Bowler C."/>
            <person name="Green B."/>
            <person name="Moulton V."/>
            <person name="Van Oosterhout C."/>
            <person name="Grigoriev I."/>
        </authorList>
    </citation>
    <scope>NUCLEOTIDE SEQUENCE [LARGE SCALE GENOMIC DNA]</scope>
    <source>
        <strain evidence="6 7">CCMP1102</strain>
    </source>
</reference>
<evidence type="ECO:0000256" key="2">
    <source>
        <dbReference type="ARBA" id="ARBA00006285"/>
    </source>
</evidence>
<keyword evidence="4" id="KW-0378">Hydrolase</keyword>
<evidence type="ECO:0000256" key="4">
    <source>
        <dbReference type="ARBA" id="ARBA00022801"/>
    </source>
</evidence>
<feature type="domain" description="Glycoside hydrolase family 20 catalytic" evidence="5">
    <location>
        <begin position="67"/>
        <end position="195"/>
    </location>
</feature>
<dbReference type="Gene3D" id="3.20.20.80">
    <property type="entry name" value="Glycosidases"/>
    <property type="match status" value="1"/>
</dbReference>
<dbReference type="EC" id="3.2.1.52" evidence="3"/>
<evidence type="ECO:0000313" key="6">
    <source>
        <dbReference type="EMBL" id="OEU21905.1"/>
    </source>
</evidence>
<dbReference type="SUPFAM" id="SSF51445">
    <property type="entry name" value="(Trans)glycosidases"/>
    <property type="match status" value="1"/>
</dbReference>
<evidence type="ECO:0000259" key="5">
    <source>
        <dbReference type="Pfam" id="PF00728"/>
    </source>
</evidence>
<dbReference type="Pfam" id="PF00728">
    <property type="entry name" value="Glyco_hydro_20"/>
    <property type="match status" value="1"/>
</dbReference>
<proteinExistence type="inferred from homology"/>
<dbReference type="InterPro" id="IPR017853">
    <property type="entry name" value="GH"/>
</dbReference>
<evidence type="ECO:0000256" key="1">
    <source>
        <dbReference type="ARBA" id="ARBA00001231"/>
    </source>
</evidence>
<evidence type="ECO:0000313" key="7">
    <source>
        <dbReference type="Proteomes" id="UP000095751"/>
    </source>
</evidence>
<dbReference type="InParanoid" id="A0A1E7FUW8"/>
<dbReference type="GO" id="GO:0005975">
    <property type="term" value="P:carbohydrate metabolic process"/>
    <property type="evidence" value="ECO:0007669"/>
    <property type="project" value="InterPro"/>
</dbReference>
<dbReference type="EMBL" id="KV784353">
    <property type="protein sequence ID" value="OEU21905.1"/>
    <property type="molecule type" value="Genomic_DNA"/>
</dbReference>
<gene>
    <name evidence="6" type="ORF">FRACYDRAFT_267084</name>
</gene>
<dbReference type="KEGG" id="fcy:FRACYDRAFT_267084"/>
<dbReference type="InterPro" id="IPR015883">
    <property type="entry name" value="Glyco_hydro_20_cat"/>
</dbReference>
<feature type="non-terminal residue" evidence="6">
    <location>
        <position position="239"/>
    </location>
</feature>
<dbReference type="AlphaFoldDB" id="A0A1E7FUW8"/>
<name>A0A1E7FUW8_9STRA</name>